<accession>A0A6A5YDC6</accession>
<gene>
    <name evidence="1" type="ORF">BDV96DRAFT_592762</name>
</gene>
<dbReference type="EMBL" id="ML977385">
    <property type="protein sequence ID" value="KAF2105299.1"/>
    <property type="molecule type" value="Genomic_DNA"/>
</dbReference>
<keyword evidence="2" id="KW-1185">Reference proteome</keyword>
<evidence type="ECO:0000313" key="2">
    <source>
        <dbReference type="Proteomes" id="UP000799770"/>
    </source>
</evidence>
<reference evidence="1" key="1">
    <citation type="journal article" date="2020" name="Stud. Mycol.">
        <title>101 Dothideomycetes genomes: a test case for predicting lifestyles and emergence of pathogens.</title>
        <authorList>
            <person name="Haridas S."/>
            <person name="Albert R."/>
            <person name="Binder M."/>
            <person name="Bloem J."/>
            <person name="Labutti K."/>
            <person name="Salamov A."/>
            <person name="Andreopoulos B."/>
            <person name="Baker S."/>
            <person name="Barry K."/>
            <person name="Bills G."/>
            <person name="Bluhm B."/>
            <person name="Cannon C."/>
            <person name="Castanera R."/>
            <person name="Culley D."/>
            <person name="Daum C."/>
            <person name="Ezra D."/>
            <person name="Gonzalez J."/>
            <person name="Henrissat B."/>
            <person name="Kuo A."/>
            <person name="Liang C."/>
            <person name="Lipzen A."/>
            <person name="Lutzoni F."/>
            <person name="Magnuson J."/>
            <person name="Mondo S."/>
            <person name="Nolan M."/>
            <person name="Ohm R."/>
            <person name="Pangilinan J."/>
            <person name="Park H.-J."/>
            <person name="Ramirez L."/>
            <person name="Alfaro M."/>
            <person name="Sun H."/>
            <person name="Tritt A."/>
            <person name="Yoshinaga Y."/>
            <person name="Zwiers L.-H."/>
            <person name="Turgeon B."/>
            <person name="Goodwin S."/>
            <person name="Spatafora J."/>
            <person name="Crous P."/>
            <person name="Grigoriev I."/>
        </authorList>
    </citation>
    <scope>NUCLEOTIDE SEQUENCE</scope>
    <source>
        <strain evidence="1">CBS 627.86</strain>
    </source>
</reference>
<organism evidence="1 2">
    <name type="scientific">Lophiotrema nucula</name>
    <dbReference type="NCBI Taxonomy" id="690887"/>
    <lineage>
        <taxon>Eukaryota</taxon>
        <taxon>Fungi</taxon>
        <taxon>Dikarya</taxon>
        <taxon>Ascomycota</taxon>
        <taxon>Pezizomycotina</taxon>
        <taxon>Dothideomycetes</taxon>
        <taxon>Pleosporomycetidae</taxon>
        <taxon>Pleosporales</taxon>
        <taxon>Lophiotremataceae</taxon>
        <taxon>Lophiotrema</taxon>
    </lineage>
</organism>
<name>A0A6A5YDC6_9PLEO</name>
<proteinExistence type="predicted"/>
<evidence type="ECO:0000313" key="1">
    <source>
        <dbReference type="EMBL" id="KAF2105299.1"/>
    </source>
</evidence>
<sequence length="260" mass="29256">MTFFNGVDVQCYQDLLSALNEHCPMDSTLTPSAGAMEMILALMNMQQVKIRTRVYIVKQSNQAARKYYSNFQEIPRKCDTCGIGTEPDTLPRFSIPHSALYMASPIKCTSPTCQGGNRRGIPSDNTPWLRSYTKNGVTQLRLVRASKDCSELPAVVECWCVFCKEHTKLSKAQSMNNAIDANPQWTNGARPKYISRLFYCSNCSPKTHRFVPVNETINTISLRHLSNFERQFSYMDEAALIAIWIGPICGVKRDESGCQG</sequence>
<protein>
    <submittedName>
        <fullName evidence="1">Uncharacterized protein</fullName>
    </submittedName>
</protein>
<dbReference type="AlphaFoldDB" id="A0A6A5YDC6"/>
<dbReference type="OrthoDB" id="4462451at2759"/>
<dbReference type="Proteomes" id="UP000799770">
    <property type="component" value="Unassembled WGS sequence"/>
</dbReference>